<dbReference type="Proteomes" id="UP000051576">
    <property type="component" value="Unassembled WGS sequence"/>
</dbReference>
<organism evidence="7 8">
    <name type="scientific">Liquorilactobacillus vini DSM 20605</name>
    <dbReference type="NCBI Taxonomy" id="1133569"/>
    <lineage>
        <taxon>Bacteria</taxon>
        <taxon>Bacillati</taxon>
        <taxon>Bacillota</taxon>
        <taxon>Bacilli</taxon>
        <taxon>Lactobacillales</taxon>
        <taxon>Lactobacillaceae</taxon>
        <taxon>Liquorilactobacillus</taxon>
    </lineage>
</organism>
<dbReference type="NCBIfam" id="NF041464">
    <property type="entry name" value="HelD_BACSU"/>
    <property type="match status" value="1"/>
</dbReference>
<evidence type="ECO:0000256" key="3">
    <source>
        <dbReference type="ARBA" id="ARBA00022806"/>
    </source>
</evidence>
<keyword evidence="4 5" id="KW-0067">ATP-binding</keyword>
<sequence length="766" mass="88947">MSADKIKQIEQQHMDQVIAKIKTAEAKNQAKIKQTKADEQQLQADFPNNLRIKTETYSGMFETALTVRQQQQLLNERQNDWQHAVRRLDILKKMERKPYFARIDFQESANQQPETIYIGLGSFADRPDNFLIYDWRAPISSIYYDGQLGKVSYQTTAGQQTVDVKLKRQFLVENGRILTVFDTDQTVGDQLLLEALGEKSDTKMKSIVTTIQKEQNKIIRDTQAKLLFVQGAAGSGKTSAVLQRAAYLLYRYRGNLTSSQLILFSPNQLFNDYIDQVLPDLGEQNMVQLTYYQYTQHRLPRLQVETLQQRFERQMTASQLQVNRLKSSLAFQQATLAYAKTLEISGICFRDLKFHGKVFFSREQIQKIYYSFNQNYHLRNRLEATKERLIRRLNRRVDQAAVSDEVQKQLQTVTPAQLAELYGNHPRNFQNAEQEMKFLGRQLIIKEYQQLQKKIQRNSFVNITLQYWHFLKQVPQLLDLKQFQLSLTAWQQAITEFKQRTLNHQILLEDAAAYLQLYDLIIGKRGNLEIKQVFIDEVQDYTPYQLAFIQRQYPRARFTLLGDLNQAIFTKKASYGLLDQLGQLFSPAETKVVQLTKSYRSTRQITEFSRQILENGAQIEPFTREGGRPQIFLAANEEQMLTYALKQLKKNQNKAKTTAIIGKTLAECQQVAQQLIATGQQVTLIKTENQRLAQGTIVVPAFLAKGLEFDEVIVWDASQANYQADEQRQLLYTICSRAMHRLVIIALKKLSPLFDRVDQNLYDLEK</sequence>
<dbReference type="GO" id="GO:0003677">
    <property type="term" value="F:DNA binding"/>
    <property type="evidence" value="ECO:0007669"/>
    <property type="project" value="InterPro"/>
</dbReference>
<dbReference type="InterPro" id="IPR027785">
    <property type="entry name" value="UvrD-like_helicase_C"/>
</dbReference>
<dbReference type="PANTHER" id="PTHR11070">
    <property type="entry name" value="UVRD / RECB / PCRA DNA HELICASE FAMILY MEMBER"/>
    <property type="match status" value="1"/>
</dbReference>
<dbReference type="PATRIC" id="fig|1133569.4.peg.1468"/>
<dbReference type="AlphaFoldDB" id="A0A0R2CG17"/>
<dbReference type="InterPro" id="IPR027417">
    <property type="entry name" value="P-loop_NTPase"/>
</dbReference>
<keyword evidence="2 5" id="KW-0378">Hydrolase</keyword>
<dbReference type="Pfam" id="PF13538">
    <property type="entry name" value="UvrD_C_2"/>
    <property type="match status" value="1"/>
</dbReference>
<evidence type="ECO:0000256" key="5">
    <source>
        <dbReference type="PROSITE-ProRule" id="PRU00560"/>
    </source>
</evidence>
<comment type="caution">
    <text evidence="7">The sequence shown here is derived from an EMBL/GenBank/DDBJ whole genome shotgun (WGS) entry which is preliminary data.</text>
</comment>
<protein>
    <submittedName>
        <fullName evidence="7">ATP-dependent DNA helicase</fullName>
    </submittedName>
</protein>
<keyword evidence="3 5" id="KW-0347">Helicase</keyword>
<dbReference type="GO" id="GO:0016787">
    <property type="term" value="F:hydrolase activity"/>
    <property type="evidence" value="ECO:0007669"/>
    <property type="project" value="UniProtKB-UniRule"/>
</dbReference>
<proteinExistence type="predicted"/>
<evidence type="ECO:0000256" key="2">
    <source>
        <dbReference type="ARBA" id="ARBA00022801"/>
    </source>
</evidence>
<dbReference type="Pfam" id="PF00580">
    <property type="entry name" value="UvrD-helicase"/>
    <property type="match status" value="1"/>
</dbReference>
<dbReference type="InterPro" id="IPR014016">
    <property type="entry name" value="UvrD-like_ATP-bd"/>
</dbReference>
<dbReference type="InterPro" id="IPR000212">
    <property type="entry name" value="DNA_helicase_UvrD/REP"/>
</dbReference>
<dbReference type="RefSeq" id="WP_010579441.1">
    <property type="nucleotide sequence ID" value="NZ_AHYZ01000008.1"/>
</dbReference>
<dbReference type="GO" id="GO:0005829">
    <property type="term" value="C:cytosol"/>
    <property type="evidence" value="ECO:0007669"/>
    <property type="project" value="TreeGrafter"/>
</dbReference>
<evidence type="ECO:0000259" key="6">
    <source>
        <dbReference type="PROSITE" id="PS51198"/>
    </source>
</evidence>
<accession>A0A0R2CG17</accession>
<dbReference type="Gene3D" id="3.40.50.300">
    <property type="entry name" value="P-loop containing nucleotide triphosphate hydrolases"/>
    <property type="match status" value="3"/>
</dbReference>
<keyword evidence="8" id="KW-1185">Reference proteome</keyword>
<dbReference type="GO" id="GO:0000725">
    <property type="term" value="P:recombinational repair"/>
    <property type="evidence" value="ECO:0007669"/>
    <property type="project" value="TreeGrafter"/>
</dbReference>
<gene>
    <name evidence="7" type="ORF">FD21_GL001334</name>
</gene>
<evidence type="ECO:0000313" key="8">
    <source>
        <dbReference type="Proteomes" id="UP000051576"/>
    </source>
</evidence>
<dbReference type="STRING" id="1133569.FD21_GL001334"/>
<dbReference type="GO" id="GO:0043138">
    <property type="term" value="F:3'-5' DNA helicase activity"/>
    <property type="evidence" value="ECO:0007669"/>
    <property type="project" value="TreeGrafter"/>
</dbReference>
<dbReference type="SUPFAM" id="SSF52540">
    <property type="entry name" value="P-loop containing nucleoside triphosphate hydrolases"/>
    <property type="match status" value="1"/>
</dbReference>
<dbReference type="PROSITE" id="PS51198">
    <property type="entry name" value="UVRD_HELICASE_ATP_BIND"/>
    <property type="match status" value="1"/>
</dbReference>
<name>A0A0R2CG17_9LACO</name>
<feature type="domain" description="UvrD-like helicase ATP-binding" evidence="6">
    <location>
        <begin position="210"/>
        <end position="602"/>
    </location>
</feature>
<dbReference type="eggNOG" id="COG3973">
    <property type="taxonomic scope" value="Bacteria"/>
</dbReference>
<dbReference type="PANTHER" id="PTHR11070:SF17">
    <property type="entry name" value="DNA HELICASE IV"/>
    <property type="match status" value="1"/>
</dbReference>
<dbReference type="GO" id="GO:0005524">
    <property type="term" value="F:ATP binding"/>
    <property type="evidence" value="ECO:0007669"/>
    <property type="project" value="UniProtKB-UniRule"/>
</dbReference>
<evidence type="ECO:0000256" key="1">
    <source>
        <dbReference type="ARBA" id="ARBA00022741"/>
    </source>
</evidence>
<feature type="binding site" evidence="5">
    <location>
        <begin position="231"/>
        <end position="238"/>
    </location>
    <ligand>
        <name>ATP</name>
        <dbReference type="ChEBI" id="CHEBI:30616"/>
    </ligand>
</feature>
<keyword evidence="1 5" id="KW-0547">Nucleotide-binding</keyword>
<dbReference type="EMBL" id="AYYX01000039">
    <property type="protein sequence ID" value="KRM87307.1"/>
    <property type="molecule type" value="Genomic_DNA"/>
</dbReference>
<reference evidence="7 8" key="1">
    <citation type="journal article" date="2015" name="Genome Announc.">
        <title>Expanding the biotechnology potential of lactobacilli through comparative genomics of 213 strains and associated genera.</title>
        <authorList>
            <person name="Sun Z."/>
            <person name="Harris H.M."/>
            <person name="McCann A."/>
            <person name="Guo C."/>
            <person name="Argimon S."/>
            <person name="Zhang W."/>
            <person name="Yang X."/>
            <person name="Jeffery I.B."/>
            <person name="Cooney J.C."/>
            <person name="Kagawa T.F."/>
            <person name="Liu W."/>
            <person name="Song Y."/>
            <person name="Salvetti E."/>
            <person name="Wrobel A."/>
            <person name="Rasinkangas P."/>
            <person name="Parkhill J."/>
            <person name="Rea M.C."/>
            <person name="O'Sullivan O."/>
            <person name="Ritari J."/>
            <person name="Douillard F.P."/>
            <person name="Paul Ross R."/>
            <person name="Yang R."/>
            <person name="Briner A.E."/>
            <person name="Felis G.E."/>
            <person name="de Vos W.M."/>
            <person name="Barrangou R."/>
            <person name="Klaenhammer T.R."/>
            <person name="Caufield P.W."/>
            <person name="Cui Y."/>
            <person name="Zhang H."/>
            <person name="O'Toole P.W."/>
        </authorList>
    </citation>
    <scope>NUCLEOTIDE SEQUENCE [LARGE SCALE GENOMIC DNA]</scope>
    <source>
        <strain evidence="7 8">DSM 20605</strain>
    </source>
</reference>
<evidence type="ECO:0000256" key="4">
    <source>
        <dbReference type="ARBA" id="ARBA00022840"/>
    </source>
</evidence>
<dbReference type="InterPro" id="IPR048228">
    <property type="entry name" value="HelD_bacillota"/>
</dbReference>
<evidence type="ECO:0000313" key="7">
    <source>
        <dbReference type="EMBL" id="KRM87307.1"/>
    </source>
</evidence>